<dbReference type="Proteomes" id="UP000029278">
    <property type="component" value="Unassembled WGS sequence"/>
</dbReference>
<dbReference type="EMBL" id="JMQA01000035">
    <property type="protein sequence ID" value="KFN07281.1"/>
    <property type="molecule type" value="Genomic_DNA"/>
</dbReference>
<evidence type="ECO:0000313" key="2">
    <source>
        <dbReference type="Proteomes" id="UP000029278"/>
    </source>
</evidence>
<comment type="caution">
    <text evidence="1">The sequence shown here is derived from an EMBL/GenBank/DDBJ whole genome shotgun (WGS) entry which is preliminary data.</text>
</comment>
<name>A0A090ZT20_PAEMA</name>
<dbReference type="PATRIC" id="fig|44252.3.peg.3918"/>
<gene>
    <name evidence="1" type="ORF">DJ90_5684</name>
</gene>
<dbReference type="STRING" id="44252.DJ90_5684"/>
<dbReference type="GeneID" id="77012431"/>
<accession>A0A090ZT20</accession>
<proteinExistence type="predicted"/>
<organism evidence="1 2">
    <name type="scientific">Paenibacillus macerans</name>
    <name type="common">Bacillus macerans</name>
    <dbReference type="NCBI Taxonomy" id="44252"/>
    <lineage>
        <taxon>Bacteria</taxon>
        <taxon>Bacillati</taxon>
        <taxon>Bacillota</taxon>
        <taxon>Bacilli</taxon>
        <taxon>Bacillales</taxon>
        <taxon>Paenibacillaceae</taxon>
        <taxon>Paenibacillus</taxon>
    </lineage>
</organism>
<sequence length="54" mass="6457">MRMQLGMYEKYECVDCEETFYVKRFSEPHYCPFCGDPKIEHDGVFFASMEETSD</sequence>
<reference evidence="1 2" key="1">
    <citation type="submission" date="2014-04" db="EMBL/GenBank/DDBJ databases">
        <authorList>
            <person name="Bishop-Lilly K.A."/>
            <person name="Broomall S.M."/>
            <person name="Chain P.S."/>
            <person name="Chertkov O."/>
            <person name="Coyne S.R."/>
            <person name="Daligault H.E."/>
            <person name="Davenport K.W."/>
            <person name="Erkkila T."/>
            <person name="Frey K.G."/>
            <person name="Gibbons H.S."/>
            <person name="Gu W."/>
            <person name="Jaissle J."/>
            <person name="Johnson S.L."/>
            <person name="Koroleva G.I."/>
            <person name="Ladner J.T."/>
            <person name="Lo C.-C."/>
            <person name="Minogue T.D."/>
            <person name="Munk C."/>
            <person name="Palacios G.F."/>
            <person name="Redden C.L."/>
            <person name="Rosenzweig C.N."/>
            <person name="Scholz M.B."/>
            <person name="Teshima H."/>
            <person name="Xu Y."/>
        </authorList>
    </citation>
    <scope>NUCLEOTIDE SEQUENCE [LARGE SCALE GENOMIC DNA]</scope>
    <source>
        <strain evidence="1 2">8244</strain>
    </source>
</reference>
<dbReference type="RefSeq" id="WP_164815235.1">
    <property type="nucleotide sequence ID" value="NZ_CP086393.1"/>
</dbReference>
<dbReference type="AlphaFoldDB" id="A0A090ZT20"/>
<protein>
    <submittedName>
        <fullName evidence="1">Uncharacterized protein</fullName>
    </submittedName>
</protein>
<dbReference type="HOGENOM" id="CLU_3046088_0_0_9"/>
<evidence type="ECO:0000313" key="1">
    <source>
        <dbReference type="EMBL" id="KFN07281.1"/>
    </source>
</evidence>
<keyword evidence="2" id="KW-1185">Reference proteome</keyword>